<dbReference type="InterPro" id="IPR046350">
    <property type="entry name" value="Cystatin_sf"/>
</dbReference>
<dbReference type="SUPFAM" id="SSF54403">
    <property type="entry name" value="Cystatin/monellin"/>
    <property type="match status" value="2"/>
</dbReference>
<dbReference type="Pfam" id="PF17881">
    <property type="entry name" value="TseB"/>
    <property type="match status" value="1"/>
</dbReference>
<comment type="caution">
    <text evidence="4">The sequence shown here is derived from an EMBL/GenBank/DDBJ whole genome shotgun (WGS) entry which is preliminary data.</text>
</comment>
<name>A0A1K0ES62_WEICO</name>
<evidence type="ECO:0000313" key="5">
    <source>
        <dbReference type="Proteomes" id="UP000728106"/>
    </source>
</evidence>
<dbReference type="Proteomes" id="UP000728106">
    <property type="component" value="Unassembled WGS sequence"/>
</dbReference>
<reference evidence="2" key="2">
    <citation type="submission" date="2020-08" db="EMBL/GenBank/DDBJ databases">
        <title>Complete genome sequence of Weissella confusa strain FS54 provides insights into metabolic potential.</title>
        <authorList>
            <person name="Fhoula I."/>
            <person name="Najjari A."/>
            <person name="Lekired A."/>
            <person name="Bessrour-Aouam N."/>
            <person name="Jaballah S."/>
            <person name="Klibi N."/>
            <person name="Ouzari H.-I."/>
        </authorList>
    </citation>
    <scope>NUCLEOTIDE SEQUENCE</scope>
    <source>
        <strain evidence="2">FS54</strain>
    </source>
</reference>
<evidence type="ECO:0000259" key="1">
    <source>
        <dbReference type="Pfam" id="PF17881"/>
    </source>
</evidence>
<evidence type="ECO:0000313" key="2">
    <source>
        <dbReference type="EMBL" id="MBC6499670.1"/>
    </source>
</evidence>
<accession>A0A1K0ES62</accession>
<proteinExistence type="predicted"/>
<dbReference type="RefSeq" id="WP_071707421.1">
    <property type="nucleotide sequence ID" value="NZ_ALXH01000148.1"/>
</dbReference>
<feature type="domain" description="Cell wall elongation regulator TseB-like" evidence="1">
    <location>
        <begin position="52"/>
        <end position="92"/>
    </location>
</feature>
<dbReference type="Gene3D" id="3.10.450.40">
    <property type="match status" value="2"/>
</dbReference>
<sequence>MEMRSTARSRRRRHGWRWLIGLIVVLVLLIGGATIVSVAMHPVTAARERVTELAVKRNKITSATQFYAVSRNDTYYSVVGENKKHQKIGVIVKGKSKKLVTVKMADGVSAAEVRQLVKSKYNPKRITSLGLAIYKQVPVWEVTFIDRQGNLNFITYQFADGKAVRTIQHL</sequence>
<dbReference type="AlphaFoldDB" id="A0A1K0ES62"/>
<evidence type="ECO:0000313" key="4">
    <source>
        <dbReference type="EMBL" id="MBJ7638513.1"/>
    </source>
</evidence>
<dbReference type="InterPro" id="IPR041401">
    <property type="entry name" value="TseB-like_dom"/>
</dbReference>
<dbReference type="GeneID" id="57979046"/>
<protein>
    <submittedName>
        <fullName evidence="4">DUF5590 domain-containing protein</fullName>
    </submittedName>
</protein>
<reference evidence="4 5" key="3">
    <citation type="journal article" date="2021" name="Int. J. Food Microbiol.">
        <title>Safety demonstration of a microbial species for use in the food chain: Weissella confusa.</title>
        <authorList>
            <person name="Bourdichon F."/>
            <person name="Patrone V."/>
            <person name="Fontana A."/>
            <person name="Milani G."/>
            <person name="Morelli L."/>
        </authorList>
    </citation>
    <scope>NUCLEOTIDE SEQUENCE [LARGE SCALE GENOMIC DNA]</scope>
    <source>
        <strain evidence="3">CCUG 30943</strain>
        <strain evidence="4 5">CCUG 43002</strain>
    </source>
</reference>
<reference evidence="4" key="1">
    <citation type="submission" date="2020-02" db="EMBL/GenBank/DDBJ databases">
        <authorList>
            <person name="Fontana A."/>
            <person name="Patrone V."/>
            <person name="Morelli L."/>
        </authorList>
    </citation>
    <scope>NUCLEOTIDE SEQUENCE</scope>
    <source>
        <strain evidence="3">CCUG 30943</strain>
        <strain evidence="4">CCUG 43002</strain>
    </source>
</reference>
<dbReference type="EMBL" id="JACSZT010000020">
    <property type="protein sequence ID" value="MBC6499670.1"/>
    <property type="molecule type" value="Genomic_DNA"/>
</dbReference>
<dbReference type="EMBL" id="JAAOCX010000018">
    <property type="protein sequence ID" value="MBJ7633486.1"/>
    <property type="molecule type" value="Genomic_DNA"/>
</dbReference>
<dbReference type="EMBL" id="JAAOCP010000004">
    <property type="protein sequence ID" value="MBJ7638513.1"/>
    <property type="molecule type" value="Genomic_DNA"/>
</dbReference>
<dbReference type="Proteomes" id="UP000808038">
    <property type="component" value="Unassembled WGS sequence"/>
</dbReference>
<gene>
    <name evidence="2" type="ORF">H7R52_16200</name>
    <name evidence="4" type="ORF">HAU20_03825</name>
    <name evidence="3" type="ORF">HAU43_10385</name>
</gene>
<evidence type="ECO:0000313" key="3">
    <source>
        <dbReference type="EMBL" id="MBJ7633486.1"/>
    </source>
</evidence>
<dbReference type="Proteomes" id="UP000650485">
    <property type="component" value="Unassembled WGS sequence"/>
</dbReference>
<organism evidence="4 5">
    <name type="scientific">Weissella confusa</name>
    <name type="common">Lactobacillus confusus</name>
    <dbReference type="NCBI Taxonomy" id="1583"/>
    <lineage>
        <taxon>Bacteria</taxon>
        <taxon>Bacillati</taxon>
        <taxon>Bacillota</taxon>
        <taxon>Bacilli</taxon>
        <taxon>Lactobacillales</taxon>
        <taxon>Lactobacillaceae</taxon>
        <taxon>Weissella</taxon>
    </lineage>
</organism>
<keyword evidence="5" id="KW-1185">Reference proteome</keyword>
<dbReference type="STRING" id="1583.IV69_GL001539"/>